<dbReference type="GO" id="GO:0003677">
    <property type="term" value="F:DNA binding"/>
    <property type="evidence" value="ECO:0007669"/>
    <property type="project" value="UniProtKB-KW"/>
</dbReference>
<evidence type="ECO:0000313" key="4">
    <source>
        <dbReference type="Proteomes" id="UP000031668"/>
    </source>
</evidence>
<evidence type="ECO:0000313" key="3">
    <source>
        <dbReference type="EMBL" id="KII69726.1"/>
    </source>
</evidence>
<evidence type="ECO:0000256" key="1">
    <source>
        <dbReference type="ARBA" id="ARBA00023125"/>
    </source>
</evidence>
<evidence type="ECO:0000259" key="2">
    <source>
        <dbReference type="Pfam" id="PF03221"/>
    </source>
</evidence>
<dbReference type="InterPro" id="IPR006600">
    <property type="entry name" value="HTH_CenpB_DNA-bd_dom"/>
</dbReference>
<dbReference type="GO" id="GO:0005634">
    <property type="term" value="C:nucleus"/>
    <property type="evidence" value="ECO:0007669"/>
    <property type="project" value="TreeGrafter"/>
</dbReference>
<organism evidence="3 4">
    <name type="scientific">Thelohanellus kitauei</name>
    <name type="common">Myxosporean</name>
    <dbReference type="NCBI Taxonomy" id="669202"/>
    <lineage>
        <taxon>Eukaryota</taxon>
        <taxon>Metazoa</taxon>
        <taxon>Cnidaria</taxon>
        <taxon>Myxozoa</taxon>
        <taxon>Myxosporea</taxon>
        <taxon>Bivalvulida</taxon>
        <taxon>Platysporina</taxon>
        <taxon>Myxobolidae</taxon>
        <taxon>Thelohanellus</taxon>
    </lineage>
</organism>
<keyword evidence="1" id="KW-0238">DNA-binding</keyword>
<dbReference type="Pfam" id="PF03221">
    <property type="entry name" value="HTH_Tnp_Tc5"/>
    <property type="match status" value="1"/>
</dbReference>
<dbReference type="AlphaFoldDB" id="A0A0C2MR57"/>
<dbReference type="Gene3D" id="1.10.10.60">
    <property type="entry name" value="Homeodomain-like"/>
    <property type="match status" value="1"/>
</dbReference>
<dbReference type="EMBL" id="JWZT01002310">
    <property type="protein sequence ID" value="KII69726.1"/>
    <property type="molecule type" value="Genomic_DNA"/>
</dbReference>
<keyword evidence="4" id="KW-1185">Reference proteome</keyword>
<gene>
    <name evidence="3" type="ORF">RF11_09026</name>
</gene>
<dbReference type="PANTHER" id="PTHR19303:SF73">
    <property type="entry name" value="PROTEIN PDC2"/>
    <property type="match status" value="1"/>
</dbReference>
<feature type="domain" description="HTH CENPB-type" evidence="2">
    <location>
        <begin position="28"/>
        <end position="72"/>
    </location>
</feature>
<protein>
    <submittedName>
        <fullName evidence="3">Tigger transposable element-derived protein 6</fullName>
    </submittedName>
</protein>
<dbReference type="Proteomes" id="UP000031668">
    <property type="component" value="Unassembled WGS sequence"/>
</dbReference>
<comment type="caution">
    <text evidence="3">The sequence shown here is derived from an EMBL/GenBank/DDBJ whole genome shotgun (WGS) entry which is preliminary data.</text>
</comment>
<dbReference type="InterPro" id="IPR050863">
    <property type="entry name" value="CenT-Element_Derived"/>
</dbReference>
<dbReference type="PANTHER" id="PTHR19303">
    <property type="entry name" value="TRANSPOSON"/>
    <property type="match status" value="1"/>
</dbReference>
<sequence length="171" mass="19462">MGITRRTSRVIQKKREGKDPDFSIVSVNGGNIHGSILKAKSEELAKILGCNDFKAPEVWLSRWKARHNIKFKNAHDEKGSADKERAEQWKIPKIHTFLENFCYDDIYNADETGLYYNATPDGSLCYKHIILSGYKKAIDRLTVLCYTIMSGTDKRKLLIIGKVLDLDALRG</sequence>
<name>A0A0C2MR57_THEKT</name>
<reference evidence="3 4" key="1">
    <citation type="journal article" date="2014" name="Genome Biol. Evol.">
        <title>The genome of the myxosporean Thelohanellus kitauei shows adaptations to nutrient acquisition within its fish host.</title>
        <authorList>
            <person name="Yang Y."/>
            <person name="Xiong J."/>
            <person name="Zhou Z."/>
            <person name="Huo F."/>
            <person name="Miao W."/>
            <person name="Ran C."/>
            <person name="Liu Y."/>
            <person name="Zhang J."/>
            <person name="Feng J."/>
            <person name="Wang M."/>
            <person name="Wang M."/>
            <person name="Wang L."/>
            <person name="Yao B."/>
        </authorList>
    </citation>
    <scope>NUCLEOTIDE SEQUENCE [LARGE SCALE GENOMIC DNA]</scope>
    <source>
        <strain evidence="3">Wuqing</strain>
    </source>
</reference>
<accession>A0A0C2MR57</accession>
<dbReference type="OrthoDB" id="6021661at2759"/>
<proteinExistence type="predicted"/>